<feature type="non-terminal residue" evidence="6">
    <location>
        <position position="1"/>
    </location>
</feature>
<feature type="domain" description="RING-type" evidence="5">
    <location>
        <begin position="113"/>
        <end position="148"/>
    </location>
</feature>
<name>A0ABD2Q2B5_9PLAT</name>
<dbReference type="SMART" id="SM00184">
    <property type="entry name" value="RING"/>
    <property type="match status" value="3"/>
</dbReference>
<dbReference type="InterPro" id="IPR051728">
    <property type="entry name" value="RING-FYVE_E3_ubiquitin-ligase"/>
</dbReference>
<proteinExistence type="predicted"/>
<dbReference type="AlphaFoldDB" id="A0ABD2Q2B5"/>
<dbReference type="EMBL" id="JBJKFK010001277">
    <property type="protein sequence ID" value="KAL3313533.1"/>
    <property type="molecule type" value="Genomic_DNA"/>
</dbReference>
<dbReference type="Pfam" id="PF13920">
    <property type="entry name" value="zf-C3HC4_3"/>
    <property type="match status" value="2"/>
</dbReference>
<comment type="caution">
    <text evidence="6">The sequence shown here is derived from an EMBL/GenBank/DDBJ whole genome shotgun (WGS) entry which is preliminary data.</text>
</comment>
<accession>A0ABD2Q2B5</accession>
<dbReference type="GO" id="GO:0008270">
    <property type="term" value="F:zinc ion binding"/>
    <property type="evidence" value="ECO:0007669"/>
    <property type="project" value="UniProtKB-KW"/>
</dbReference>
<feature type="region of interest" description="Disordered" evidence="4">
    <location>
        <begin position="45"/>
        <end position="67"/>
    </location>
</feature>
<evidence type="ECO:0000256" key="3">
    <source>
        <dbReference type="PROSITE-ProRule" id="PRU00175"/>
    </source>
</evidence>
<dbReference type="Gene3D" id="3.30.40.10">
    <property type="entry name" value="Zinc/RING finger domain, C3HC4 (zinc finger)"/>
    <property type="match status" value="2"/>
</dbReference>
<organism evidence="6 7">
    <name type="scientific">Cichlidogyrus casuarinus</name>
    <dbReference type="NCBI Taxonomy" id="1844966"/>
    <lineage>
        <taxon>Eukaryota</taxon>
        <taxon>Metazoa</taxon>
        <taxon>Spiralia</taxon>
        <taxon>Lophotrochozoa</taxon>
        <taxon>Platyhelminthes</taxon>
        <taxon>Monogenea</taxon>
        <taxon>Monopisthocotylea</taxon>
        <taxon>Dactylogyridea</taxon>
        <taxon>Ancyrocephalidae</taxon>
        <taxon>Cichlidogyrus</taxon>
    </lineage>
</organism>
<dbReference type="PROSITE" id="PS50089">
    <property type="entry name" value="ZF_RING_2"/>
    <property type="match status" value="2"/>
</dbReference>
<keyword evidence="2" id="KW-0862">Zinc</keyword>
<dbReference type="SUPFAM" id="SSF57850">
    <property type="entry name" value="RING/U-box"/>
    <property type="match status" value="1"/>
</dbReference>
<keyword evidence="7" id="KW-1185">Reference proteome</keyword>
<sequence>TNNSLQQPATFEQCNDPVLRLALQQCFMEAMISAAQRAQQGVRSVRIEEQEEQNDLDPVSVRKEPGESAADGFSWAAQLVDSLSISNDLENKASTSADVEVGELALPLSMRECLVCCELERNVLLSPCGHVVACEKCAVLLKKCLHCRKPIESAEKVPSCRECASRPAQVLTRPCAHFLVCGICLKAKFRRVGLAGELDNLTEPKDEENSKDHALKKQKLVHQLLLNGELCGNRTCPQCSAPVECLWTVETASLGLSQELLDRQHVEMERLPPPSAPYAPPLDKELRKLQHELQVMREQTRCPICLDRSRNLVFMCGHATCQWCGDQVTHCPICRRAVSDRIVLY</sequence>
<keyword evidence="1 3" id="KW-0479">Metal-binding</keyword>
<evidence type="ECO:0000256" key="2">
    <source>
        <dbReference type="ARBA" id="ARBA00022833"/>
    </source>
</evidence>
<gene>
    <name evidence="6" type="ORF">Ciccas_007860</name>
</gene>
<evidence type="ECO:0000256" key="1">
    <source>
        <dbReference type="ARBA" id="ARBA00022771"/>
    </source>
</evidence>
<evidence type="ECO:0000313" key="7">
    <source>
        <dbReference type="Proteomes" id="UP001626550"/>
    </source>
</evidence>
<dbReference type="InterPro" id="IPR001841">
    <property type="entry name" value="Znf_RING"/>
</dbReference>
<dbReference type="PANTHER" id="PTHR14879:SF5">
    <property type="entry name" value="RING-TYPE DOMAIN-CONTAINING PROTEIN"/>
    <property type="match status" value="1"/>
</dbReference>
<evidence type="ECO:0000259" key="5">
    <source>
        <dbReference type="PROSITE" id="PS50089"/>
    </source>
</evidence>
<dbReference type="InterPro" id="IPR013083">
    <property type="entry name" value="Znf_RING/FYVE/PHD"/>
</dbReference>
<feature type="domain" description="RING-type" evidence="5">
    <location>
        <begin position="302"/>
        <end position="335"/>
    </location>
</feature>
<reference evidence="6 7" key="1">
    <citation type="submission" date="2024-11" db="EMBL/GenBank/DDBJ databases">
        <title>Adaptive evolution of stress response genes in parasites aligns with host niche diversity.</title>
        <authorList>
            <person name="Hahn C."/>
            <person name="Resl P."/>
        </authorList>
    </citation>
    <scope>NUCLEOTIDE SEQUENCE [LARGE SCALE GENOMIC DNA]</scope>
    <source>
        <strain evidence="6">EGGRZ-B1_66</strain>
        <tissue evidence="6">Body</tissue>
    </source>
</reference>
<evidence type="ECO:0000256" key="4">
    <source>
        <dbReference type="SAM" id="MobiDB-lite"/>
    </source>
</evidence>
<keyword evidence="1 3" id="KW-0863">Zinc-finger</keyword>
<dbReference type="Proteomes" id="UP001626550">
    <property type="component" value="Unassembled WGS sequence"/>
</dbReference>
<protein>
    <recommendedName>
        <fullName evidence="5">RING-type domain-containing protein</fullName>
    </recommendedName>
</protein>
<dbReference type="PANTHER" id="PTHR14879">
    <property type="entry name" value="CASPASE REGULATOR, RING FINGER DOMAIN-CONTAINING"/>
    <property type="match status" value="1"/>
</dbReference>
<evidence type="ECO:0000313" key="6">
    <source>
        <dbReference type="EMBL" id="KAL3313533.1"/>
    </source>
</evidence>